<evidence type="ECO:0000256" key="12">
    <source>
        <dbReference type="SAM" id="MobiDB-lite"/>
    </source>
</evidence>
<dbReference type="SUPFAM" id="SSF47473">
    <property type="entry name" value="EF-hand"/>
    <property type="match status" value="1"/>
</dbReference>
<evidence type="ECO:0000259" key="14">
    <source>
        <dbReference type="PROSITE" id="PS50222"/>
    </source>
</evidence>
<evidence type="ECO:0000256" key="2">
    <source>
        <dbReference type="ARBA" id="ARBA00004607"/>
    </source>
</evidence>
<feature type="region of interest" description="Disordered" evidence="12">
    <location>
        <begin position="760"/>
        <end position="862"/>
    </location>
</feature>
<feature type="domain" description="Rab-GAP TBC" evidence="13">
    <location>
        <begin position="901"/>
        <end position="1091"/>
    </location>
</feature>
<dbReference type="SMART" id="SM00054">
    <property type="entry name" value="EFh"/>
    <property type="match status" value="2"/>
</dbReference>
<organism evidence="15 16">
    <name type="scientific">Plasmodiophora brassicae</name>
    <name type="common">Clubroot disease agent</name>
    <dbReference type="NCBI Taxonomy" id="37360"/>
    <lineage>
        <taxon>Eukaryota</taxon>
        <taxon>Sar</taxon>
        <taxon>Rhizaria</taxon>
        <taxon>Endomyxa</taxon>
        <taxon>Phytomyxea</taxon>
        <taxon>Plasmodiophorida</taxon>
        <taxon>Plasmodiophoridae</taxon>
        <taxon>Plasmodiophora</taxon>
    </lineage>
</organism>
<feature type="repeat" description="WD" evidence="10">
    <location>
        <begin position="1501"/>
        <end position="1536"/>
    </location>
</feature>
<dbReference type="FunFam" id="1.10.8.270:FF:000026">
    <property type="entry name" value="TBC (Tre-2/Bub2/Cdc16) domain family"/>
    <property type="match status" value="1"/>
</dbReference>
<name>A0A0G4J2Q7_PLABS</name>
<dbReference type="Gene3D" id="1.25.10.10">
    <property type="entry name" value="Leucine-rich Repeat Variant"/>
    <property type="match status" value="2"/>
</dbReference>
<sequence length="1799" mass="196934">MAALMSRVSSLIGAAGTTPSKPEATKKAAPLALKDIGHDDDQVESMKSPMADTTIDQADSSLKTQLGLLPVDQAVLLCVTIMRAAVDSQQQHDVSADLSDQLRIAVRFVTKLPDPSPTETALDQFVLTHKGLDILIDLARSPNVTRDAVRALYRVASVDAFLKAAVASQVPKAVVDLLGGNLLESDPSLQNDGLLLLGNLSFDPEARAAIGAAGGIDAILRILRRARSNSEQIDQCCYALANLATMIDLGAIDDIVRIMAMHSRDARLLESVMFVLTNLCADGETSRMQIVSAGGGRILGQVLEQHALKTSLVHAALRTLGNLACSAAAVQTLLRDGLVRILMGKLTEITGVHEKELAVLVLSNMAIEGDHQTFEEMCGADSIVPQLISLCTERTILMVVVGLLDTIAGKHPAFEQQDTTWTMVFPMLIASLPDLISPGHPDHGRARCVSIPRPIRFGRPDSHAERLRLEAVQHVYHAVGLLAGNPDHVDLVQNLHEFRNVLYTTLEFDVNVRRVTGVSSIVRDRSPQATKEDVECTVQALWCLGRLIVPLSIEQIEAEKVVVRVQTLLGTLLAMLAPSDTNSEIWSAFAAALRLLSQLATNHRSINTEMARRSIPMLTKALVLFTDRKPHPDPETSAAFASLLSAISSSQTSLVHLGPDCAAAISKLLKTATSQDGTLTVASAATFIVLLARMAAADRRGNIRRALSPAVLTPVLKALQSGASIQFQASEPAKNSGEESVVTSLIQACAQLQTVLESPALDSTAPESQPTAESFSPQARKPFLLDASQSSPKVDSVRRVSRALSPAMSPPASPALRSHDSVPETPNRQQPTVFESRSQSIVSDSPASPTSGGSTKFSFSTGSISVVDEPGRDWDTLLDECAGDVAKLRSHPNIQPLVSMGVPAEHRAQVWRILSGSDQMRQRYNAGYYDLLVQIAQEHGSPAEVEIRKDIRRTLPHTDLFKTEDGVAKLERVLSAYCLRNSETVGYCQSMNNLCGALLTVLDEEDAFWVLSCMIETRVGYYCKSMCALLVDQRVLRDMLSYEEPQLYDHLTSHGVNLDTFTVSWFLCLFMEAPVRFEETLILWDNILMVGDELIFQFALGIFRSCRAQIMALDSDSELLVYFLHGMSKDIPPVSVLLKEIRHGDLTAELTALRELHEKAVVQESMGIRPGTLLNFESQYSFSEEEIDALWKAFLAPSPWHILLHASIPNSRWLQQSLAVSVFDKIKDNWRDHGLMSGLMDRLFIVIDTNGTKHVDFGEFLVAANILLKGSQDDRLQFCFMFADANDDHLISRDEMTRLVTMLEETYNGRQGACDAATRFVDDVFTDAQPSDSQLDYEEFSHFALIHPLVCSFFRLQPSPVLANLLPDRMLAGLLQRERLGARRHPTTPFSLLRCGTYRCEADDAFSFDGIGLEGEPVIPYVVQFNQVNNGRQYCMVADEDGFVSVLDTNIERRSTIYRRQLHQNAIFASCWIDNDSCFLTASGDRTCRVSNIETGAQIVACGHEASVKSVSAQRTNSKVFASGSRDGNVFIWDVRRLSHVPGSHLHPVAKLSAVHGAGQRSTRSRRSLPSPASQCVSAVQFVADDNILCTAGASDGTIKLFDLRKFATEHCVATYSLNANTGVSSLAVDELTGRSRLLVSYTSGLLNVFADCREQGLTEPIAFFNERAKLKNSFYVKSCFSPCGRYILSGAATGRLLLFDSLQPHIAADIEGSDLQGDINGVAWSPHDFALIGACSDDGDIRLWRYHRNDSVERHPRAQAAPVPAPSPATTAPNAAVRQATLFQFWDRRHGSARSRHK</sequence>
<protein>
    <recommendedName>
        <fullName evidence="4">TBC1 domain family member 31</fullName>
    </recommendedName>
</protein>
<dbReference type="PROSITE" id="PS50082">
    <property type="entry name" value="WD_REPEATS_2"/>
    <property type="match status" value="1"/>
</dbReference>
<dbReference type="OrthoDB" id="2096344at2759"/>
<keyword evidence="5" id="KW-0833">Ubl conjugation pathway</keyword>
<keyword evidence="7" id="KW-0106">Calcium</keyword>
<dbReference type="PANTHER" id="PTHR22852:SF0">
    <property type="entry name" value="DENTICLELESS PROTEIN HOMOLOG"/>
    <property type="match status" value="1"/>
</dbReference>
<dbReference type="SMART" id="SM00320">
    <property type="entry name" value="WD40"/>
    <property type="match status" value="6"/>
</dbReference>
<evidence type="ECO:0000256" key="9">
    <source>
        <dbReference type="ARBA" id="ARBA00038344"/>
    </source>
</evidence>
<dbReference type="PROSITE" id="PS00018">
    <property type="entry name" value="EF_HAND_1"/>
    <property type="match status" value="2"/>
</dbReference>
<keyword evidence="6" id="KW-0970">Cilium biogenesis/degradation</keyword>
<dbReference type="InterPro" id="IPR000225">
    <property type="entry name" value="Armadillo"/>
</dbReference>
<feature type="compositionally biased region" description="Polar residues" evidence="12">
    <location>
        <begin position="765"/>
        <end position="777"/>
    </location>
</feature>
<dbReference type="GO" id="GO:0034451">
    <property type="term" value="C:centriolar satellite"/>
    <property type="evidence" value="ECO:0007669"/>
    <property type="project" value="UniProtKB-SubCell"/>
</dbReference>
<comment type="function">
    <text evidence="8">Molecular adapter which is involved in cilium biogenesis. Part of a functional complex including OFD1 a centriolar protein involved in cilium assembly. Could regulate the cAMP-dependent phosphorylation of OFD1, and its subsequent ubiquitination by PJA2 which ultimately leads to its proteasomal degradation.</text>
</comment>
<comment type="pathway">
    <text evidence="3">Protein modification; protein ubiquitination.</text>
</comment>
<dbReference type="SMART" id="SM00164">
    <property type="entry name" value="TBC"/>
    <property type="match status" value="1"/>
</dbReference>
<evidence type="ECO:0000256" key="6">
    <source>
        <dbReference type="ARBA" id="ARBA00022794"/>
    </source>
</evidence>
<dbReference type="InterPro" id="IPR011989">
    <property type="entry name" value="ARM-like"/>
</dbReference>
<dbReference type="EMBL" id="CDSF01000113">
    <property type="protein sequence ID" value="CEP01604.1"/>
    <property type="molecule type" value="Genomic_DNA"/>
</dbReference>
<dbReference type="InterPro" id="IPR016024">
    <property type="entry name" value="ARM-type_fold"/>
</dbReference>
<evidence type="ECO:0000256" key="11">
    <source>
        <dbReference type="PROSITE-ProRule" id="PRU00259"/>
    </source>
</evidence>
<feature type="repeat" description="ARM" evidence="11">
    <location>
        <begin position="214"/>
        <end position="244"/>
    </location>
</feature>
<dbReference type="InterPro" id="IPR000195">
    <property type="entry name" value="Rab-GAP-TBC_dom"/>
</dbReference>
<dbReference type="GO" id="GO:0030030">
    <property type="term" value="P:cell projection organization"/>
    <property type="evidence" value="ECO:0007669"/>
    <property type="project" value="UniProtKB-KW"/>
</dbReference>
<evidence type="ECO:0000256" key="7">
    <source>
        <dbReference type="ARBA" id="ARBA00022837"/>
    </source>
</evidence>
<dbReference type="Pfam" id="PF00400">
    <property type="entry name" value="WD40"/>
    <property type="match status" value="3"/>
</dbReference>
<dbReference type="PROSITE" id="PS50086">
    <property type="entry name" value="TBC_RABGAP"/>
    <property type="match status" value="1"/>
</dbReference>
<reference evidence="15 16" key="1">
    <citation type="submission" date="2015-02" db="EMBL/GenBank/DDBJ databases">
        <authorList>
            <person name="Chooi Y.-H."/>
        </authorList>
    </citation>
    <scope>NUCLEOTIDE SEQUENCE [LARGE SCALE GENOMIC DNA]</scope>
    <source>
        <strain evidence="15">E3</strain>
    </source>
</reference>
<evidence type="ECO:0000256" key="8">
    <source>
        <dbReference type="ARBA" id="ARBA00034464"/>
    </source>
</evidence>
<keyword evidence="10" id="KW-0853">WD repeat</keyword>
<dbReference type="InterPro" id="IPR002048">
    <property type="entry name" value="EF_hand_dom"/>
</dbReference>
<evidence type="ECO:0000256" key="4">
    <source>
        <dbReference type="ARBA" id="ARBA00014199"/>
    </source>
</evidence>
<proteinExistence type="inferred from homology"/>
<dbReference type="InterPro" id="IPR018247">
    <property type="entry name" value="EF_Hand_1_Ca_BS"/>
</dbReference>
<evidence type="ECO:0000256" key="10">
    <source>
        <dbReference type="PROSITE-ProRule" id="PRU00221"/>
    </source>
</evidence>
<dbReference type="SMART" id="SM00185">
    <property type="entry name" value="ARM"/>
    <property type="match status" value="6"/>
</dbReference>
<dbReference type="STRING" id="37360.A0A0G4J2Q7"/>
<dbReference type="InterPro" id="IPR036322">
    <property type="entry name" value="WD40_repeat_dom_sf"/>
</dbReference>
<dbReference type="Gene3D" id="1.10.8.270">
    <property type="entry name" value="putative rabgap domain of human tbc1 domain family member 14 like domains"/>
    <property type="match status" value="1"/>
</dbReference>
<dbReference type="SUPFAM" id="SSF50978">
    <property type="entry name" value="WD40 repeat-like"/>
    <property type="match status" value="1"/>
</dbReference>
<dbReference type="PROSITE" id="PS50294">
    <property type="entry name" value="WD_REPEATS_REGION"/>
    <property type="match status" value="1"/>
</dbReference>
<feature type="repeat" description="ARM" evidence="11">
    <location>
        <begin position="250"/>
        <end position="294"/>
    </location>
</feature>
<dbReference type="Proteomes" id="UP000039324">
    <property type="component" value="Unassembled WGS sequence"/>
</dbReference>
<dbReference type="InterPro" id="IPR035969">
    <property type="entry name" value="Rab-GAP_TBC_sf"/>
</dbReference>
<evidence type="ECO:0000256" key="1">
    <source>
        <dbReference type="ARBA" id="ARBA00004120"/>
    </source>
</evidence>
<dbReference type="Pfam" id="PF00566">
    <property type="entry name" value="RabGAP-TBC"/>
    <property type="match status" value="1"/>
</dbReference>
<feature type="compositionally biased region" description="Polar residues" evidence="12">
    <location>
        <begin position="824"/>
        <end position="847"/>
    </location>
</feature>
<evidence type="ECO:0000313" key="16">
    <source>
        <dbReference type="Proteomes" id="UP000039324"/>
    </source>
</evidence>
<evidence type="ECO:0000313" key="15">
    <source>
        <dbReference type="EMBL" id="CEP01604.1"/>
    </source>
</evidence>
<dbReference type="GO" id="GO:0043161">
    <property type="term" value="P:proteasome-mediated ubiquitin-dependent protein catabolic process"/>
    <property type="evidence" value="ECO:0007669"/>
    <property type="project" value="TreeGrafter"/>
</dbReference>
<dbReference type="GO" id="GO:0005634">
    <property type="term" value="C:nucleus"/>
    <property type="evidence" value="ECO:0007669"/>
    <property type="project" value="TreeGrafter"/>
</dbReference>
<feature type="compositionally biased region" description="Low complexity" evidence="12">
    <location>
        <begin position="848"/>
        <end position="862"/>
    </location>
</feature>
<accession>A0A0G4J2Q7</accession>
<dbReference type="InterPro" id="IPR051865">
    <property type="entry name" value="WD-repeat_CDT2_adapter"/>
</dbReference>
<keyword evidence="16" id="KW-1185">Reference proteome</keyword>
<dbReference type="SUPFAM" id="SSF47923">
    <property type="entry name" value="Ypt/Rab-GAP domain of gyp1p"/>
    <property type="match status" value="2"/>
</dbReference>
<comment type="similarity">
    <text evidence="9">Belongs to the WD repeat cdt2 family.</text>
</comment>
<dbReference type="InterPro" id="IPR015943">
    <property type="entry name" value="WD40/YVTN_repeat-like_dom_sf"/>
</dbReference>
<dbReference type="Gene3D" id="1.10.472.80">
    <property type="entry name" value="Ypt/Rab-GAP domain of gyp1p, domain 3"/>
    <property type="match status" value="1"/>
</dbReference>
<dbReference type="SUPFAM" id="SSF48371">
    <property type="entry name" value="ARM repeat"/>
    <property type="match status" value="2"/>
</dbReference>
<dbReference type="InterPro" id="IPR001680">
    <property type="entry name" value="WD40_rpt"/>
</dbReference>
<evidence type="ECO:0000256" key="3">
    <source>
        <dbReference type="ARBA" id="ARBA00004906"/>
    </source>
</evidence>
<evidence type="ECO:0000256" key="5">
    <source>
        <dbReference type="ARBA" id="ARBA00022786"/>
    </source>
</evidence>
<dbReference type="GO" id="GO:0030674">
    <property type="term" value="F:protein-macromolecule adaptor activity"/>
    <property type="evidence" value="ECO:0007669"/>
    <property type="project" value="TreeGrafter"/>
</dbReference>
<gene>
    <name evidence="15" type="ORF">PBRA_008546</name>
</gene>
<comment type="subcellular location">
    <subcellularLocation>
        <location evidence="1">Cytoplasm</location>
        <location evidence="1">Cytoskeleton</location>
        <location evidence="1">Cilium basal body</location>
    </subcellularLocation>
    <subcellularLocation>
        <location evidence="2">Cytoplasm</location>
        <location evidence="2">Cytoskeleton</location>
        <location evidence="2">Microtubule organizing center</location>
        <location evidence="2">Centrosome</location>
        <location evidence="2">Centriolar satellite</location>
    </subcellularLocation>
</comment>
<dbReference type="Gene3D" id="2.130.10.10">
    <property type="entry name" value="YVTN repeat-like/Quinoprotein amine dehydrogenase"/>
    <property type="match status" value="2"/>
</dbReference>
<dbReference type="PROSITE" id="PS50222">
    <property type="entry name" value="EF_HAND_2"/>
    <property type="match status" value="1"/>
</dbReference>
<dbReference type="GO" id="GO:0005509">
    <property type="term" value="F:calcium ion binding"/>
    <property type="evidence" value="ECO:0007669"/>
    <property type="project" value="InterPro"/>
</dbReference>
<dbReference type="Gene3D" id="1.10.238.10">
    <property type="entry name" value="EF-hand"/>
    <property type="match status" value="1"/>
</dbReference>
<dbReference type="PROSITE" id="PS50176">
    <property type="entry name" value="ARM_REPEAT"/>
    <property type="match status" value="2"/>
</dbReference>
<feature type="domain" description="EF-hand" evidence="14">
    <location>
        <begin position="1271"/>
        <end position="1306"/>
    </location>
</feature>
<dbReference type="PANTHER" id="PTHR22852">
    <property type="entry name" value="LETHAL 2 DENTICLELESS PROTEIN RETINOIC ACID-REGULATED NUCLEAR MATRIX-ASSOCIATED PROTEIN"/>
    <property type="match status" value="1"/>
</dbReference>
<dbReference type="InterPro" id="IPR011992">
    <property type="entry name" value="EF-hand-dom_pair"/>
</dbReference>
<evidence type="ECO:0000259" key="13">
    <source>
        <dbReference type="PROSITE" id="PS50086"/>
    </source>
</evidence>